<name>A0A2S0NC33_9HYPH</name>
<dbReference type="AlphaFoldDB" id="A0A2S0NC33"/>
<dbReference type="PANTHER" id="PTHR43124">
    <property type="entry name" value="PURINE EFFLUX PUMP PBUE"/>
    <property type="match status" value="1"/>
</dbReference>
<feature type="transmembrane region" description="Helical" evidence="6">
    <location>
        <begin position="343"/>
        <end position="363"/>
    </location>
</feature>
<feature type="transmembrane region" description="Helical" evidence="6">
    <location>
        <begin position="375"/>
        <end position="397"/>
    </location>
</feature>
<protein>
    <recommendedName>
        <fullName evidence="7">Major facilitator superfamily (MFS) profile domain-containing protein</fullName>
    </recommendedName>
</protein>
<dbReference type="EMBL" id="CP027668">
    <property type="protein sequence ID" value="AVO45695.1"/>
    <property type="molecule type" value="Genomic_DNA"/>
</dbReference>
<dbReference type="InterPro" id="IPR011701">
    <property type="entry name" value="MFS"/>
</dbReference>
<feature type="transmembrane region" description="Helical" evidence="6">
    <location>
        <begin position="70"/>
        <end position="87"/>
    </location>
</feature>
<dbReference type="KEGG" id="phr:C6569_11800"/>
<gene>
    <name evidence="8" type="ORF">C6569_11800</name>
</gene>
<dbReference type="InterPro" id="IPR036259">
    <property type="entry name" value="MFS_trans_sf"/>
</dbReference>
<dbReference type="InterPro" id="IPR050189">
    <property type="entry name" value="MFS_Efflux_Transporters"/>
</dbReference>
<evidence type="ECO:0000313" key="8">
    <source>
        <dbReference type="EMBL" id="AVO45695.1"/>
    </source>
</evidence>
<sequence>MASVLPGRTGGRNGQDEFGQMGMGRWGEVGVLAVARMSMGAQLQVVGALGPLLIGTLAADWAALGSLIGAYSLAGIVMALPAGMLLARLGDRPVVLAGVGLMGLGGMILAISPDFSTAIAGRLVSGVGGTLLTIAGAKMVLDRFTGPAVAMAMGMMLMAWPFGIGLALLVIPLFGEEWRLGLWWSAGFCILAFLLLVVTIRRSRTVAGQPPRLSLHRHEWLPLLALGVVWAGYNAAFAVAVGFTPAFLVAGGASRAEAGMLASLIGFSILPLQPFGGALAERLGRPMLATVACIVGMVAALAATALGAPAWLTLPLFGLLAAPPSSLIMVFAGKVLSAETRAFGMGVLYTLFYLGLALLPPVAGWVRDLTGSAGAPLLAAAGFLAFCLIGLAVHAAATRTVPAAAR</sequence>
<feature type="transmembrane region" description="Helical" evidence="6">
    <location>
        <begin position="148"/>
        <end position="175"/>
    </location>
</feature>
<dbReference type="SUPFAM" id="SSF103473">
    <property type="entry name" value="MFS general substrate transporter"/>
    <property type="match status" value="1"/>
</dbReference>
<dbReference type="Proteomes" id="UP000237889">
    <property type="component" value="Chromosome"/>
</dbReference>
<feature type="transmembrane region" description="Helical" evidence="6">
    <location>
        <begin position="312"/>
        <end position="331"/>
    </location>
</feature>
<dbReference type="InterPro" id="IPR020846">
    <property type="entry name" value="MFS_dom"/>
</dbReference>
<proteinExistence type="predicted"/>
<evidence type="ECO:0000256" key="2">
    <source>
        <dbReference type="ARBA" id="ARBA00022475"/>
    </source>
</evidence>
<evidence type="ECO:0000313" key="9">
    <source>
        <dbReference type="Proteomes" id="UP000237889"/>
    </source>
</evidence>
<dbReference type="Gene3D" id="1.20.1250.20">
    <property type="entry name" value="MFS general substrate transporter like domains"/>
    <property type="match status" value="1"/>
</dbReference>
<dbReference type="PANTHER" id="PTHR43124:SF3">
    <property type="entry name" value="CHLORAMPHENICOL EFFLUX PUMP RV0191"/>
    <property type="match status" value="1"/>
</dbReference>
<feature type="transmembrane region" description="Helical" evidence="6">
    <location>
        <begin position="221"/>
        <end position="248"/>
    </location>
</feature>
<evidence type="ECO:0000256" key="4">
    <source>
        <dbReference type="ARBA" id="ARBA00022989"/>
    </source>
</evidence>
<dbReference type="PROSITE" id="PS50850">
    <property type="entry name" value="MFS"/>
    <property type="match status" value="1"/>
</dbReference>
<feature type="transmembrane region" description="Helical" evidence="6">
    <location>
        <begin position="119"/>
        <end position="141"/>
    </location>
</feature>
<keyword evidence="2" id="KW-1003">Cell membrane</keyword>
<feature type="transmembrane region" description="Helical" evidence="6">
    <location>
        <begin position="287"/>
        <end position="306"/>
    </location>
</feature>
<dbReference type="Pfam" id="PF07690">
    <property type="entry name" value="MFS_1"/>
    <property type="match status" value="1"/>
</dbReference>
<dbReference type="GO" id="GO:0005886">
    <property type="term" value="C:plasma membrane"/>
    <property type="evidence" value="ECO:0007669"/>
    <property type="project" value="UniProtKB-SubCell"/>
</dbReference>
<evidence type="ECO:0000259" key="7">
    <source>
        <dbReference type="PROSITE" id="PS50850"/>
    </source>
</evidence>
<dbReference type="OrthoDB" id="7738352at2"/>
<reference evidence="8 9" key="1">
    <citation type="submission" date="2018-03" db="EMBL/GenBank/DDBJ databases">
        <title>Genome sequencing of Phreatobacter sp.</title>
        <authorList>
            <person name="Kim S.-J."/>
            <person name="Heo J."/>
            <person name="Kwon S.-W."/>
        </authorList>
    </citation>
    <scope>NUCLEOTIDE SEQUENCE [LARGE SCALE GENOMIC DNA]</scope>
    <source>
        <strain evidence="8 9">S-12</strain>
    </source>
</reference>
<feature type="domain" description="Major facilitator superfamily (MFS) profile" evidence="7">
    <location>
        <begin position="28"/>
        <end position="399"/>
    </location>
</feature>
<dbReference type="GO" id="GO:0022857">
    <property type="term" value="F:transmembrane transporter activity"/>
    <property type="evidence" value="ECO:0007669"/>
    <property type="project" value="InterPro"/>
</dbReference>
<keyword evidence="5 6" id="KW-0472">Membrane</keyword>
<feature type="transmembrane region" description="Helical" evidence="6">
    <location>
        <begin position="94"/>
        <end position="113"/>
    </location>
</feature>
<keyword evidence="3 6" id="KW-0812">Transmembrane</keyword>
<evidence type="ECO:0000256" key="3">
    <source>
        <dbReference type="ARBA" id="ARBA00022692"/>
    </source>
</evidence>
<keyword evidence="4 6" id="KW-1133">Transmembrane helix</keyword>
<evidence type="ECO:0000256" key="6">
    <source>
        <dbReference type="SAM" id="Phobius"/>
    </source>
</evidence>
<evidence type="ECO:0000256" key="5">
    <source>
        <dbReference type="ARBA" id="ARBA00023136"/>
    </source>
</evidence>
<feature type="transmembrane region" description="Helical" evidence="6">
    <location>
        <begin position="260"/>
        <end position="280"/>
    </location>
</feature>
<accession>A0A2S0NC33</accession>
<keyword evidence="9" id="KW-1185">Reference proteome</keyword>
<comment type="subcellular location">
    <subcellularLocation>
        <location evidence="1">Cell membrane</location>
        <topology evidence="1">Multi-pass membrane protein</topology>
    </subcellularLocation>
</comment>
<evidence type="ECO:0000256" key="1">
    <source>
        <dbReference type="ARBA" id="ARBA00004651"/>
    </source>
</evidence>
<feature type="transmembrane region" description="Helical" evidence="6">
    <location>
        <begin position="45"/>
        <end position="64"/>
    </location>
</feature>
<organism evidence="8 9">
    <name type="scientific">Phreatobacter cathodiphilus</name>
    <dbReference type="NCBI Taxonomy" id="1868589"/>
    <lineage>
        <taxon>Bacteria</taxon>
        <taxon>Pseudomonadati</taxon>
        <taxon>Pseudomonadota</taxon>
        <taxon>Alphaproteobacteria</taxon>
        <taxon>Hyphomicrobiales</taxon>
        <taxon>Phreatobacteraceae</taxon>
        <taxon>Phreatobacter</taxon>
    </lineage>
</organism>
<feature type="transmembrane region" description="Helical" evidence="6">
    <location>
        <begin position="181"/>
        <end position="200"/>
    </location>
</feature>